<sequence>MESEPDFVINDQGENERFSVHNHHQFQQDVAFFDQKRRLRSETPNESSQLIRKRMRMNLTKFRAVFANRSFLVDTLTIFFGIGTWIGVNSLWIQLPLLVNVLPESWFLASYLVIIVQVANLGPLTYTLIQKLCPIRDSFFIYWLLTLGVAAAFVMAFFYDITAYFWGAERSIAFLGLVFCFALVGCTSSVLFMPYCGRLRDIYLVTYLIGEGLSGLLPGVLGLIQGVGGNAQCIPNEDLDDPKYVQYFPPPRFSTQTFFIIISSLFIASLIAFILLDQLKSVKKEYANVTISHGNKYEYNRNAENEEHKVNNETDRKKPEEKIKKLSVANYHGLLVLLGTICMFTNAIVPSIMPFGTLPYGNVTYHLSVTLSAIANPVACFIAVFLTGTSIRNIITLSITSLPFVIYSMTTSVMSPSPPMMDTIYGEFFVILSWTLLIGFGSYIRLKITTIFRYNDGKSLVWVGAWTQIGSFVGSVLSFIVVNYTGIFQQYNPCESL</sequence>
<dbReference type="PANTHER" id="PTHR12929:SF10">
    <property type="entry name" value="RIBOFLAVIN TRANSPORTER"/>
    <property type="match status" value="1"/>
</dbReference>
<gene>
    <name evidence="10" type="ORF">PVAND_004085</name>
</gene>
<dbReference type="OrthoDB" id="9995836at2759"/>
<comment type="subcellular location">
    <subcellularLocation>
        <location evidence="2 9">Cell membrane</location>
        <topology evidence="2 9">Multi-pass membrane protein</topology>
    </subcellularLocation>
</comment>
<feature type="transmembrane region" description="Helical" evidence="9">
    <location>
        <begin position="365"/>
        <end position="387"/>
    </location>
</feature>
<comment type="function">
    <text evidence="9">Plasma membrane transporter mediating the uptake by cells of the water soluble vitamin B2/riboflavin that plays a key role in biochemical oxidation-reduction reactions of the carbohydrate, lipid, and amino acid metabolism.</text>
</comment>
<keyword evidence="11" id="KW-1185">Reference proteome</keyword>
<dbReference type="PANTHER" id="PTHR12929">
    <property type="entry name" value="SOLUTE CARRIER FAMILY 52"/>
    <property type="match status" value="1"/>
</dbReference>
<dbReference type="GO" id="GO:0032217">
    <property type="term" value="F:riboflavin transmembrane transporter activity"/>
    <property type="evidence" value="ECO:0007669"/>
    <property type="project" value="UniProtKB-UniRule"/>
</dbReference>
<feature type="transmembrane region" description="Helical" evidence="9">
    <location>
        <begin position="394"/>
        <end position="416"/>
    </location>
</feature>
<evidence type="ECO:0000256" key="7">
    <source>
        <dbReference type="ARBA" id="ARBA00022989"/>
    </source>
</evidence>
<keyword evidence="7 9" id="KW-1133">Transmembrane helix</keyword>
<feature type="transmembrane region" description="Helical" evidence="9">
    <location>
        <begin position="204"/>
        <end position="224"/>
    </location>
</feature>
<evidence type="ECO:0000256" key="6">
    <source>
        <dbReference type="ARBA" id="ARBA00022692"/>
    </source>
</evidence>
<accession>A0A9J6BW37</accession>
<feature type="transmembrane region" description="Helical" evidence="9">
    <location>
        <begin position="62"/>
        <end position="86"/>
    </location>
</feature>
<keyword evidence="8 9" id="KW-0472">Membrane</keyword>
<dbReference type="Pfam" id="PF06237">
    <property type="entry name" value="SLC52_ribofla_tr"/>
    <property type="match status" value="1"/>
</dbReference>
<name>A0A9J6BW37_POLVA</name>
<comment type="similarity">
    <text evidence="3 9">Belongs to the riboflavin transporter family.</text>
</comment>
<evidence type="ECO:0000256" key="8">
    <source>
        <dbReference type="ARBA" id="ARBA00023136"/>
    </source>
</evidence>
<comment type="caution">
    <text evidence="10">The sequence shown here is derived from an EMBL/GenBank/DDBJ whole genome shotgun (WGS) entry which is preliminary data.</text>
</comment>
<dbReference type="EMBL" id="JADBJN010000003">
    <property type="protein sequence ID" value="KAG5674100.1"/>
    <property type="molecule type" value="Genomic_DNA"/>
</dbReference>
<dbReference type="Proteomes" id="UP001107558">
    <property type="component" value="Chromosome 3"/>
</dbReference>
<feature type="transmembrane region" description="Helical" evidence="9">
    <location>
        <begin position="106"/>
        <end position="129"/>
    </location>
</feature>
<evidence type="ECO:0000256" key="9">
    <source>
        <dbReference type="RuleBase" id="RU368035"/>
    </source>
</evidence>
<feature type="transmembrane region" description="Helical" evidence="9">
    <location>
        <begin position="331"/>
        <end position="353"/>
    </location>
</feature>
<evidence type="ECO:0000256" key="3">
    <source>
        <dbReference type="ARBA" id="ARBA00006366"/>
    </source>
</evidence>
<feature type="transmembrane region" description="Helical" evidence="9">
    <location>
        <begin position="141"/>
        <end position="166"/>
    </location>
</feature>
<evidence type="ECO:0000313" key="11">
    <source>
        <dbReference type="Proteomes" id="UP001107558"/>
    </source>
</evidence>
<organism evidence="10 11">
    <name type="scientific">Polypedilum vanderplanki</name>
    <name type="common">Sleeping chironomid midge</name>
    <dbReference type="NCBI Taxonomy" id="319348"/>
    <lineage>
        <taxon>Eukaryota</taxon>
        <taxon>Metazoa</taxon>
        <taxon>Ecdysozoa</taxon>
        <taxon>Arthropoda</taxon>
        <taxon>Hexapoda</taxon>
        <taxon>Insecta</taxon>
        <taxon>Pterygota</taxon>
        <taxon>Neoptera</taxon>
        <taxon>Endopterygota</taxon>
        <taxon>Diptera</taxon>
        <taxon>Nematocera</taxon>
        <taxon>Chironomoidea</taxon>
        <taxon>Chironomidae</taxon>
        <taxon>Chironominae</taxon>
        <taxon>Polypedilum</taxon>
        <taxon>Polypedilum</taxon>
    </lineage>
</organism>
<proteinExistence type="inferred from homology"/>
<keyword evidence="5 9" id="KW-1003">Cell membrane</keyword>
<protein>
    <recommendedName>
        <fullName evidence="9">Riboflavin transporter</fullName>
    </recommendedName>
</protein>
<dbReference type="GO" id="GO:0005886">
    <property type="term" value="C:plasma membrane"/>
    <property type="evidence" value="ECO:0007669"/>
    <property type="project" value="UniProtKB-SubCell"/>
</dbReference>
<evidence type="ECO:0000256" key="2">
    <source>
        <dbReference type="ARBA" id="ARBA00004651"/>
    </source>
</evidence>
<evidence type="ECO:0000313" key="10">
    <source>
        <dbReference type="EMBL" id="KAG5674100.1"/>
    </source>
</evidence>
<evidence type="ECO:0000256" key="5">
    <source>
        <dbReference type="ARBA" id="ARBA00022475"/>
    </source>
</evidence>
<keyword evidence="6 9" id="KW-0812">Transmembrane</keyword>
<feature type="transmembrane region" description="Helical" evidence="9">
    <location>
        <begin position="460"/>
        <end position="482"/>
    </location>
</feature>
<comment type="catalytic activity">
    <reaction evidence="1 9">
        <text>riboflavin(in) = riboflavin(out)</text>
        <dbReference type="Rhea" id="RHEA:35015"/>
        <dbReference type="ChEBI" id="CHEBI:57986"/>
    </reaction>
</comment>
<keyword evidence="4 9" id="KW-0813">Transport</keyword>
<dbReference type="AlphaFoldDB" id="A0A9J6BW37"/>
<reference evidence="10" key="1">
    <citation type="submission" date="2021-03" db="EMBL/GenBank/DDBJ databases">
        <title>Chromosome level genome of the anhydrobiotic midge Polypedilum vanderplanki.</title>
        <authorList>
            <person name="Yoshida Y."/>
            <person name="Kikawada T."/>
            <person name="Gusev O."/>
        </authorList>
    </citation>
    <scope>NUCLEOTIDE SEQUENCE</scope>
    <source>
        <strain evidence="10">NIAS01</strain>
        <tissue evidence="10">Whole body or cell culture</tissue>
    </source>
</reference>
<feature type="transmembrane region" description="Helical" evidence="9">
    <location>
        <begin position="172"/>
        <end position="192"/>
    </location>
</feature>
<evidence type="ECO:0000256" key="1">
    <source>
        <dbReference type="ARBA" id="ARBA00000215"/>
    </source>
</evidence>
<evidence type="ECO:0000256" key="4">
    <source>
        <dbReference type="ARBA" id="ARBA00022448"/>
    </source>
</evidence>
<dbReference type="InterPro" id="IPR009357">
    <property type="entry name" value="Riboflavin_transptr"/>
</dbReference>
<feature type="transmembrane region" description="Helical" evidence="9">
    <location>
        <begin position="428"/>
        <end position="448"/>
    </location>
</feature>
<feature type="transmembrane region" description="Helical" evidence="9">
    <location>
        <begin position="257"/>
        <end position="276"/>
    </location>
</feature>